<keyword evidence="1" id="KW-0443">Lipid metabolism</keyword>
<dbReference type="PROSITE" id="PS50004">
    <property type="entry name" value="C2"/>
    <property type="match status" value="1"/>
</dbReference>
<dbReference type="GO" id="GO:0004435">
    <property type="term" value="F:phosphatidylinositol-4,5-bisphosphate phospholipase C activity"/>
    <property type="evidence" value="ECO:0007669"/>
    <property type="project" value="UniProtKB-EC"/>
</dbReference>
<evidence type="ECO:0000256" key="1">
    <source>
        <dbReference type="RuleBase" id="RU361133"/>
    </source>
</evidence>
<dbReference type="CDD" id="cd00275">
    <property type="entry name" value="C2_PLC_like"/>
    <property type="match status" value="1"/>
</dbReference>
<dbReference type="PRINTS" id="PR00390">
    <property type="entry name" value="PHPHLIPASEC"/>
</dbReference>
<dbReference type="PANTHER" id="PTHR10336">
    <property type="entry name" value="PHOSPHOINOSITIDE-SPECIFIC PHOSPHOLIPASE C FAMILY PROTEIN"/>
    <property type="match status" value="1"/>
</dbReference>
<evidence type="ECO:0000259" key="2">
    <source>
        <dbReference type="PROSITE" id="PS50004"/>
    </source>
</evidence>
<comment type="catalytic activity">
    <reaction evidence="1">
        <text>a 1,2-diacyl-sn-glycero-3-phospho-(1D-myo-inositol-4,5-bisphosphate) + H2O = 1D-myo-inositol 1,4,5-trisphosphate + a 1,2-diacyl-sn-glycerol + H(+)</text>
        <dbReference type="Rhea" id="RHEA:33179"/>
        <dbReference type="ChEBI" id="CHEBI:15377"/>
        <dbReference type="ChEBI" id="CHEBI:15378"/>
        <dbReference type="ChEBI" id="CHEBI:17815"/>
        <dbReference type="ChEBI" id="CHEBI:58456"/>
        <dbReference type="ChEBI" id="CHEBI:203600"/>
        <dbReference type="EC" id="3.1.4.11"/>
    </reaction>
</comment>
<keyword evidence="5" id="KW-1185">Reference proteome</keyword>
<dbReference type="SMART" id="SM00239">
    <property type="entry name" value="C2"/>
    <property type="match status" value="1"/>
</dbReference>
<protein>
    <recommendedName>
        <fullName evidence="1">Phosphoinositide phospholipase C</fullName>
        <ecNumber evidence="1">3.1.4.11</ecNumber>
    </recommendedName>
</protein>
<dbReference type="PROSITE" id="PS50007">
    <property type="entry name" value="PIPLC_X_DOMAIN"/>
    <property type="match status" value="1"/>
</dbReference>
<dbReference type="InterPro" id="IPR017946">
    <property type="entry name" value="PLC-like_Pdiesterase_TIM-brl"/>
</dbReference>
<dbReference type="InterPro" id="IPR001711">
    <property type="entry name" value="PLipase_C_Pinositol-sp_Y"/>
</dbReference>
<evidence type="ECO:0000313" key="5">
    <source>
        <dbReference type="Proteomes" id="UP000241890"/>
    </source>
</evidence>
<feature type="domain" description="C2" evidence="2">
    <location>
        <begin position="470"/>
        <end position="595"/>
    </location>
</feature>
<keyword evidence="1" id="KW-0378">Hydrolase</keyword>
<proteinExistence type="predicted"/>
<feature type="domain" description="PI-PLC Y-box" evidence="3">
    <location>
        <begin position="416"/>
        <end position="465"/>
    </location>
</feature>
<sequence length="617" mass="69634">MLRDFYGFSEDNISLKDVARVYMDVSYNPSIGAIFAALIKERDQLTETIWNEFQTDFQGTPLSQIASITQVVRDYSDLEGPPVTASQFEEFLLSPANSAFDPRLDALRRFDRPLSEYFVQVAKIQDCDTMSAEDMIKRYASCIRRGARVVELECSGGASDGEPRVFADTRAEDLPLDTLPTLLDTLKAIVAEMNEVDGLGSASKSPKDLTCMATGTKINAMPLLVIVTVQRSCDETMQRRISTQLREVFGSKMDKLPLNDNGSIWSPIQLDSRVLVIMSQTMVGNLDAEGNLTPGPPLVSELSDIAHLRMVTVHEIRPILDQAKSRKDLRRLLQGLVLTLASVELCAHIMELSSITDMLLIHVQTSKRTILQKKEGNLLQRDDDQGRDQDTRHVVQFSELRPGETSQLIMKEESLTEVQNDEVEPLRGWRYGAQIVPVHTFGHEEASLQHASLFCQHGSCGFVPRMPREAFEDVTGFIDLYDDFCNEYARSLFVTVLSACRVPRAQELTQPYLRMYCNNGTGLKQVAITSTVEDNGYNLIWEEDFEFKFHINDLNSAACILFALHDRNQLGMETFAWASIPLWGLQTGYRRVQIFDLDHKPVPGAILFLHFDWEPEE</sequence>
<dbReference type="OrthoDB" id="269822at2759"/>
<evidence type="ECO:0000313" key="4">
    <source>
        <dbReference type="EMBL" id="GBG32298.1"/>
    </source>
</evidence>
<name>A0A2R5GRB1_9STRA</name>
<dbReference type="SUPFAM" id="SSF49562">
    <property type="entry name" value="C2 domain (Calcium/lipid-binding domain, CaLB)"/>
    <property type="match status" value="1"/>
</dbReference>
<dbReference type="SUPFAM" id="SSF51695">
    <property type="entry name" value="PLC-like phosphodiesterases"/>
    <property type="match status" value="1"/>
</dbReference>
<dbReference type="Proteomes" id="UP000241890">
    <property type="component" value="Unassembled WGS sequence"/>
</dbReference>
<dbReference type="Gene3D" id="2.60.40.150">
    <property type="entry name" value="C2 domain"/>
    <property type="match status" value="1"/>
</dbReference>
<dbReference type="EC" id="3.1.4.11" evidence="1"/>
<gene>
    <name evidence="4" type="ORF">FCC1311_008571</name>
</gene>
<dbReference type="InterPro" id="IPR001192">
    <property type="entry name" value="PI-PLC_fam"/>
</dbReference>
<dbReference type="Pfam" id="PF00168">
    <property type="entry name" value="C2"/>
    <property type="match status" value="1"/>
</dbReference>
<dbReference type="InterPro" id="IPR035892">
    <property type="entry name" value="C2_domain_sf"/>
</dbReference>
<keyword evidence="1" id="KW-0442">Lipid degradation</keyword>
<accession>A0A2R5GRB1</accession>
<reference evidence="4 5" key="1">
    <citation type="submission" date="2017-12" db="EMBL/GenBank/DDBJ databases">
        <title>Sequencing, de novo assembly and annotation of complete genome of a new Thraustochytrid species, strain FCC1311.</title>
        <authorList>
            <person name="Sedici K."/>
            <person name="Godart F."/>
            <person name="Aiese Cigliano R."/>
            <person name="Sanseverino W."/>
            <person name="Barakat M."/>
            <person name="Ortet P."/>
            <person name="Marechal E."/>
            <person name="Cagnac O."/>
            <person name="Amato A."/>
        </authorList>
    </citation>
    <scope>NUCLEOTIDE SEQUENCE [LARGE SCALE GENOMIC DNA]</scope>
</reference>
<evidence type="ECO:0000259" key="3">
    <source>
        <dbReference type="PROSITE" id="PS50008"/>
    </source>
</evidence>
<dbReference type="GO" id="GO:0035556">
    <property type="term" value="P:intracellular signal transduction"/>
    <property type="evidence" value="ECO:0007669"/>
    <property type="project" value="InterPro"/>
</dbReference>
<dbReference type="Gene3D" id="3.20.20.190">
    <property type="entry name" value="Phosphatidylinositol (PI) phosphodiesterase"/>
    <property type="match status" value="1"/>
</dbReference>
<dbReference type="InParanoid" id="A0A2R5GRB1"/>
<dbReference type="EMBL" id="BEYU01000120">
    <property type="protein sequence ID" value="GBG32298.1"/>
    <property type="molecule type" value="Genomic_DNA"/>
</dbReference>
<organism evidence="4 5">
    <name type="scientific">Hondaea fermentalgiana</name>
    <dbReference type="NCBI Taxonomy" id="2315210"/>
    <lineage>
        <taxon>Eukaryota</taxon>
        <taxon>Sar</taxon>
        <taxon>Stramenopiles</taxon>
        <taxon>Bigyra</taxon>
        <taxon>Labyrinthulomycetes</taxon>
        <taxon>Thraustochytrida</taxon>
        <taxon>Thraustochytriidae</taxon>
        <taxon>Hondaea</taxon>
    </lineage>
</organism>
<dbReference type="AlphaFoldDB" id="A0A2R5GRB1"/>
<dbReference type="InterPro" id="IPR000008">
    <property type="entry name" value="C2_dom"/>
</dbReference>
<comment type="caution">
    <text evidence="4">The sequence shown here is derived from an EMBL/GenBank/DDBJ whole genome shotgun (WGS) entry which is preliminary data.</text>
</comment>
<dbReference type="PROSITE" id="PS50008">
    <property type="entry name" value="PIPLC_Y_DOMAIN"/>
    <property type="match status" value="1"/>
</dbReference>
<dbReference type="GO" id="GO:0016042">
    <property type="term" value="P:lipid catabolic process"/>
    <property type="evidence" value="ECO:0007669"/>
    <property type="project" value="UniProtKB-KW"/>
</dbReference>